<dbReference type="Gene3D" id="3.40.720.10">
    <property type="entry name" value="Alkaline Phosphatase, subunit A"/>
    <property type="match status" value="1"/>
</dbReference>
<dbReference type="Pfam" id="PF00884">
    <property type="entry name" value="Sulfatase"/>
    <property type="match status" value="1"/>
</dbReference>
<feature type="compositionally biased region" description="Basic residues" evidence="5">
    <location>
        <begin position="454"/>
        <end position="465"/>
    </location>
</feature>
<evidence type="ECO:0000256" key="3">
    <source>
        <dbReference type="ARBA" id="ARBA00022801"/>
    </source>
</evidence>
<dbReference type="InterPro" id="IPR050738">
    <property type="entry name" value="Sulfatase"/>
</dbReference>
<keyword evidence="4" id="KW-0106">Calcium</keyword>
<feature type="domain" description="Sulfatase N-terminal" evidence="6">
    <location>
        <begin position="41"/>
        <end position="346"/>
    </location>
</feature>
<gene>
    <name evidence="7" type="ORF">M2350_000243</name>
</gene>
<evidence type="ECO:0000256" key="2">
    <source>
        <dbReference type="ARBA" id="ARBA00022723"/>
    </source>
</evidence>
<keyword evidence="3" id="KW-0378">Hydrolase</keyword>
<evidence type="ECO:0000313" key="7">
    <source>
        <dbReference type="EMBL" id="MCS3917846.1"/>
    </source>
</evidence>
<organism evidence="7 8">
    <name type="scientific">Candidatus Fervidibacter sacchari</name>
    <dbReference type="NCBI Taxonomy" id="1448929"/>
    <lineage>
        <taxon>Bacteria</taxon>
        <taxon>Candidatus Fervidibacterota</taxon>
        <taxon>Candidatus Fervidibacter</taxon>
    </lineage>
</organism>
<feature type="region of interest" description="Disordered" evidence="5">
    <location>
        <begin position="440"/>
        <end position="465"/>
    </location>
</feature>
<evidence type="ECO:0000259" key="6">
    <source>
        <dbReference type="Pfam" id="PF00884"/>
    </source>
</evidence>
<keyword evidence="8" id="KW-1185">Reference proteome</keyword>
<keyword evidence="2" id="KW-0479">Metal-binding</keyword>
<dbReference type="SUPFAM" id="SSF53649">
    <property type="entry name" value="Alkaline phosphatase-like"/>
    <property type="match status" value="1"/>
</dbReference>
<comment type="similarity">
    <text evidence="1">Belongs to the sulfatase family.</text>
</comment>
<dbReference type="InterPro" id="IPR000917">
    <property type="entry name" value="Sulfatase_N"/>
</dbReference>
<name>A0ABT2EK51_9BACT</name>
<dbReference type="PANTHER" id="PTHR42693">
    <property type="entry name" value="ARYLSULFATASE FAMILY MEMBER"/>
    <property type="match status" value="1"/>
</dbReference>
<dbReference type="InterPro" id="IPR024607">
    <property type="entry name" value="Sulfatase_CS"/>
</dbReference>
<dbReference type="PANTHER" id="PTHR42693:SF53">
    <property type="entry name" value="ENDO-4-O-SULFATASE"/>
    <property type="match status" value="1"/>
</dbReference>
<evidence type="ECO:0000256" key="4">
    <source>
        <dbReference type="ARBA" id="ARBA00022837"/>
    </source>
</evidence>
<dbReference type="CDD" id="cd16144">
    <property type="entry name" value="ARS_like"/>
    <property type="match status" value="1"/>
</dbReference>
<reference evidence="7 8" key="1">
    <citation type="submission" date="2022-08" db="EMBL/GenBank/DDBJ databases">
        <title>Bacterial and archaeal communities from various locations to study Microbial Dark Matter (Phase II).</title>
        <authorList>
            <person name="Stepanauskas R."/>
        </authorList>
    </citation>
    <scope>NUCLEOTIDE SEQUENCE [LARGE SCALE GENOMIC DNA]</scope>
    <source>
        <strain evidence="7 8">PD1</strain>
    </source>
</reference>
<dbReference type="Proteomes" id="UP001204798">
    <property type="component" value="Unassembled WGS sequence"/>
</dbReference>
<accession>A0ABT2EK51</accession>
<dbReference type="RefSeq" id="WP_259092461.1">
    <property type="nucleotide sequence ID" value="NZ_CP130454.1"/>
</dbReference>
<evidence type="ECO:0000313" key="8">
    <source>
        <dbReference type="Proteomes" id="UP001204798"/>
    </source>
</evidence>
<protein>
    <submittedName>
        <fullName evidence="7">Arylsulfatase A-like enzyme</fullName>
    </submittedName>
</protein>
<proteinExistence type="inferred from homology"/>
<sequence length="465" mass="52126">MAGEKWGGRRKFIATVAGGLGFWALRGIEASEGSLPQKRLPNILFIAADDLGYAELGVQGCKDIPTPNIDSIAQNGIRFTNGYVSCPVCAPTRAGWITGKYQQRFGFEFNPGSAPKEEFGLPTTELTIAERLKKLGYATGCFGKWHLGFTKEHHPLNRGFDEFYGFLGGAHPYLPTSGRSAIMLGFEPVTKFEFTTMDFAREAISFIERNRNRPFFVYLSFNAVHAPLQAPEEYIAKFKHIGDQRRRIFAAMLSALDDAVGMVLSKLRELKLEENTLIFFVSDNGGPTRQTSSRNDPLRGFKGQVLEGGIRVPFLMQWKGRLPAGKVYEHPVIALDICPTILAAVGAEIPKDLDGVNLLPYLTGEAKGRPHEALFWRFGRQWAVRVGDFKLVCCPQEFGSDEPQLFNLAEDIGERTNLAPKMPQKVKELKAAYDEWNAKNIPPKWVGGRQRSPQQRKRRRELQRT</sequence>
<dbReference type="EMBL" id="JANUCP010000001">
    <property type="protein sequence ID" value="MCS3917846.1"/>
    <property type="molecule type" value="Genomic_DNA"/>
</dbReference>
<dbReference type="InterPro" id="IPR017850">
    <property type="entry name" value="Alkaline_phosphatase_core_sf"/>
</dbReference>
<evidence type="ECO:0000256" key="5">
    <source>
        <dbReference type="SAM" id="MobiDB-lite"/>
    </source>
</evidence>
<evidence type="ECO:0000256" key="1">
    <source>
        <dbReference type="ARBA" id="ARBA00008779"/>
    </source>
</evidence>
<dbReference type="Gene3D" id="3.30.1120.10">
    <property type="match status" value="1"/>
</dbReference>
<comment type="caution">
    <text evidence="7">The sequence shown here is derived from an EMBL/GenBank/DDBJ whole genome shotgun (WGS) entry which is preliminary data.</text>
</comment>
<dbReference type="PROSITE" id="PS00523">
    <property type="entry name" value="SULFATASE_1"/>
    <property type="match status" value="1"/>
</dbReference>